<accession>U2R3E5</accession>
<feature type="region of interest" description="Disordered" evidence="1">
    <location>
        <begin position="90"/>
        <end position="114"/>
    </location>
</feature>
<organism evidence="2 3">
    <name type="scientific">Faecalitalea cylindroides ATCC 27803</name>
    <dbReference type="NCBI Taxonomy" id="649755"/>
    <lineage>
        <taxon>Bacteria</taxon>
        <taxon>Bacillati</taxon>
        <taxon>Bacillota</taxon>
        <taxon>Erysipelotrichia</taxon>
        <taxon>Erysipelotrichales</taxon>
        <taxon>Erysipelotrichaceae</taxon>
        <taxon>Faecalitalea</taxon>
    </lineage>
</organism>
<sequence length="297" mass="35395">MSHRAIINRNTDNEKIIEANKYFFENHKKYTFFCPDCKCEMKIQRRRLDNGEYSYYFFSNAHNKENCSEYKRGIRRAGLRTGTPTCNHGIFFDQKDGNENNPPGEDPDIDEDFEENNGEHAQRIEFHNRQPRLNNIKDYIRYIVNSSLEEDTINVGTVNDPDFRFVNNVLFRWNNYENYHPRNLNGIGVLWGGRRFNASAEKIRYEKDSIFVKEDLPVEKHKDGAKPILFEIVFSSENTKNDFLEKYLSFDPKTTILILVGDWERQPNQKGYRIYRSNIGRKCYRFVEKDELDNYIE</sequence>
<comment type="caution">
    <text evidence="2">The sequence shown here is derived from an EMBL/GenBank/DDBJ whole genome shotgun (WGS) entry which is preliminary data.</text>
</comment>
<protein>
    <submittedName>
        <fullName evidence="2">Uncharacterized protein</fullName>
    </submittedName>
</protein>
<dbReference type="AlphaFoldDB" id="U2R3E5"/>
<evidence type="ECO:0000313" key="2">
    <source>
        <dbReference type="EMBL" id="ERK45202.1"/>
    </source>
</evidence>
<gene>
    <name evidence="2" type="ORF">HMPREF0367_01144</name>
</gene>
<dbReference type="Proteomes" id="UP000016658">
    <property type="component" value="Unassembled WGS sequence"/>
</dbReference>
<reference evidence="2 3" key="1">
    <citation type="submission" date="2013-06" db="EMBL/GenBank/DDBJ databases">
        <authorList>
            <person name="Weinstock G."/>
            <person name="Sodergren E."/>
            <person name="Lobos E.A."/>
            <person name="Fulton L."/>
            <person name="Fulton R."/>
            <person name="Courtney L."/>
            <person name="Fronick C."/>
            <person name="O'Laughlin M."/>
            <person name="Godfrey J."/>
            <person name="Wilson R.M."/>
            <person name="Miner T."/>
            <person name="Farmer C."/>
            <person name="Delehaunty K."/>
            <person name="Cordes M."/>
            <person name="Minx P."/>
            <person name="Tomlinson C."/>
            <person name="Chen J."/>
            <person name="Wollam A."/>
            <person name="Pepin K.H."/>
            <person name="Bhonagiri V."/>
            <person name="Zhang X."/>
            <person name="Warren W."/>
            <person name="Mitreva M."/>
            <person name="Mardis E.R."/>
            <person name="Wilson R.K."/>
        </authorList>
    </citation>
    <scope>NUCLEOTIDE SEQUENCE [LARGE SCALE GENOMIC DNA]</scope>
    <source>
        <strain evidence="2 3">ATCC 27803</strain>
    </source>
</reference>
<evidence type="ECO:0000313" key="3">
    <source>
        <dbReference type="Proteomes" id="UP000016658"/>
    </source>
</evidence>
<evidence type="ECO:0000256" key="1">
    <source>
        <dbReference type="SAM" id="MobiDB-lite"/>
    </source>
</evidence>
<dbReference type="EMBL" id="AWVI01000045">
    <property type="protein sequence ID" value="ERK45202.1"/>
    <property type="molecule type" value="Genomic_DNA"/>
</dbReference>
<feature type="compositionally biased region" description="Acidic residues" evidence="1">
    <location>
        <begin position="105"/>
        <end position="114"/>
    </location>
</feature>
<proteinExistence type="predicted"/>
<name>U2R3E5_9FIRM</name>
<dbReference type="RefSeq" id="WP_035403068.1">
    <property type="nucleotide sequence ID" value="NZ_KI271033.1"/>
</dbReference>
<dbReference type="HOGENOM" id="CLU_936107_0_0_9"/>